<dbReference type="InterPro" id="IPR036181">
    <property type="entry name" value="MIT_dom_sf"/>
</dbReference>
<dbReference type="Proteomes" id="UP001280581">
    <property type="component" value="Unassembled WGS sequence"/>
</dbReference>
<name>A0AAN6LPM8_9PLEO</name>
<accession>A0AAN6LPM8</accession>
<gene>
    <name evidence="4" type="ORF">GRF29_185g1179667</name>
</gene>
<keyword evidence="1" id="KW-0175">Coiled coil</keyword>
<feature type="compositionally biased region" description="Low complexity" evidence="2">
    <location>
        <begin position="230"/>
        <end position="246"/>
    </location>
</feature>
<feature type="coiled-coil region" evidence="1">
    <location>
        <begin position="72"/>
        <end position="99"/>
    </location>
</feature>
<evidence type="ECO:0000256" key="2">
    <source>
        <dbReference type="SAM" id="MobiDB-lite"/>
    </source>
</evidence>
<dbReference type="PANTHER" id="PTHR37327:SF1">
    <property type="entry name" value="MICROTUBULE INTERACTING AND TRANSPORT DOMAIN-CONTAINING PROTEIN"/>
    <property type="match status" value="1"/>
</dbReference>
<dbReference type="PANTHER" id="PTHR37327">
    <property type="entry name" value="CHROMOSOME 1, WHOLE GENOME SHOTGUN SEQUENCE"/>
    <property type="match status" value="1"/>
</dbReference>
<evidence type="ECO:0000259" key="3">
    <source>
        <dbReference type="Pfam" id="PF04212"/>
    </source>
</evidence>
<feature type="compositionally biased region" description="Basic and acidic residues" evidence="2">
    <location>
        <begin position="264"/>
        <end position="274"/>
    </location>
</feature>
<feature type="region of interest" description="Disordered" evidence="2">
    <location>
        <begin position="506"/>
        <end position="546"/>
    </location>
</feature>
<evidence type="ECO:0000313" key="5">
    <source>
        <dbReference type="Proteomes" id="UP001280581"/>
    </source>
</evidence>
<protein>
    <recommendedName>
        <fullName evidence="3">MIT domain-containing protein</fullName>
    </recommendedName>
</protein>
<sequence length="546" mass="61716">MFQPGRLTEEVPPNSLINDGGKADSPIAKEKETGPVSVNYQTKEREKLILSRALQKANTAVQLDRAQNFEGAIKAYREANQLLQEVQELQKDSSELGKRKIDVICAAYANRIEELTRLNPCLRFSSEESSALELVKRPTNGEDHHQLERHLSMKLETYSGPPLMRLSVPHVLSANYDTTDELTSPNSSEQSLEIDADEIETQKSLLLDRLMLRVYSMFDTRGADRQHQQSASESAKGSSSESPLESKPCRTLKHGSSGNEGDEEKDKRSDDHISKKPRKLKVSNEGLKTEHHQRAPESCIVQAQNIVEGLNKKQIERLKYRRSMFQAGSEEEKWKIIYLICFPDTALDAMPTPYYEDELLEREARKQSPKDPTLAQYEAYMNRELPRKVRQELEIAIEKLVGPLEETLKNQLEGLIRDCQEKLSKEYECSNAFPSASTFSSSALDPYFIPMESSLHPWSFIDLPGNSNVEVFSESTYFSNETLPPDDNTWDSHLWNGSLNNATTGLDDRIGGHALEPPWRSAENETEANKDYVGKGKGKAKSNFDS</sequence>
<proteinExistence type="predicted"/>
<dbReference type="Pfam" id="PF04212">
    <property type="entry name" value="MIT"/>
    <property type="match status" value="1"/>
</dbReference>
<dbReference type="SUPFAM" id="SSF116846">
    <property type="entry name" value="MIT domain"/>
    <property type="match status" value="1"/>
</dbReference>
<feature type="domain" description="MIT" evidence="3">
    <location>
        <begin position="50"/>
        <end position="115"/>
    </location>
</feature>
<comment type="caution">
    <text evidence="4">The sequence shown here is derived from an EMBL/GenBank/DDBJ whole genome shotgun (WGS) entry which is preliminary data.</text>
</comment>
<dbReference type="EMBL" id="WVTA01000016">
    <property type="protein sequence ID" value="KAK3201509.1"/>
    <property type="molecule type" value="Genomic_DNA"/>
</dbReference>
<evidence type="ECO:0000256" key="1">
    <source>
        <dbReference type="SAM" id="Coils"/>
    </source>
</evidence>
<reference evidence="4 5" key="1">
    <citation type="submission" date="2021-02" db="EMBL/GenBank/DDBJ databases">
        <title>Genome assembly of Pseudopithomyces chartarum.</title>
        <authorList>
            <person name="Jauregui R."/>
            <person name="Singh J."/>
            <person name="Voisey C."/>
        </authorList>
    </citation>
    <scope>NUCLEOTIDE SEQUENCE [LARGE SCALE GENOMIC DNA]</scope>
    <source>
        <strain evidence="4 5">AGR01</strain>
    </source>
</reference>
<keyword evidence="5" id="KW-1185">Reference proteome</keyword>
<feature type="region of interest" description="Disordered" evidence="2">
    <location>
        <begin position="1"/>
        <end position="35"/>
    </location>
</feature>
<dbReference type="AlphaFoldDB" id="A0AAN6LPM8"/>
<dbReference type="InterPro" id="IPR007330">
    <property type="entry name" value="MIT_dom"/>
</dbReference>
<evidence type="ECO:0000313" key="4">
    <source>
        <dbReference type="EMBL" id="KAK3201509.1"/>
    </source>
</evidence>
<feature type="region of interest" description="Disordered" evidence="2">
    <location>
        <begin position="223"/>
        <end position="296"/>
    </location>
</feature>
<organism evidence="4 5">
    <name type="scientific">Pseudopithomyces chartarum</name>
    <dbReference type="NCBI Taxonomy" id="1892770"/>
    <lineage>
        <taxon>Eukaryota</taxon>
        <taxon>Fungi</taxon>
        <taxon>Dikarya</taxon>
        <taxon>Ascomycota</taxon>
        <taxon>Pezizomycotina</taxon>
        <taxon>Dothideomycetes</taxon>
        <taxon>Pleosporomycetidae</taxon>
        <taxon>Pleosporales</taxon>
        <taxon>Massarineae</taxon>
        <taxon>Didymosphaeriaceae</taxon>
        <taxon>Pseudopithomyces</taxon>
    </lineage>
</organism>
<dbReference type="Gene3D" id="1.20.58.80">
    <property type="entry name" value="Phosphotransferase system, lactose/cellobiose-type IIA subunit"/>
    <property type="match status" value="1"/>
</dbReference>